<dbReference type="Proteomes" id="UP001196413">
    <property type="component" value="Unassembled WGS sequence"/>
</dbReference>
<evidence type="ECO:0000256" key="2">
    <source>
        <dbReference type="ARBA" id="ARBA00022679"/>
    </source>
</evidence>
<organism evidence="7 8">
    <name type="scientific">Parelaphostrongylus tenuis</name>
    <name type="common">Meningeal worm</name>
    <dbReference type="NCBI Taxonomy" id="148309"/>
    <lineage>
        <taxon>Eukaryota</taxon>
        <taxon>Metazoa</taxon>
        <taxon>Ecdysozoa</taxon>
        <taxon>Nematoda</taxon>
        <taxon>Chromadorea</taxon>
        <taxon>Rhabditida</taxon>
        <taxon>Rhabditina</taxon>
        <taxon>Rhabditomorpha</taxon>
        <taxon>Strongyloidea</taxon>
        <taxon>Metastrongylidae</taxon>
        <taxon>Parelaphostrongylus</taxon>
    </lineage>
</organism>
<dbReference type="GO" id="GO:0004602">
    <property type="term" value="F:glutathione peroxidase activity"/>
    <property type="evidence" value="ECO:0007669"/>
    <property type="project" value="UniProtKB-ARBA"/>
</dbReference>
<accession>A0AAD5QK52</accession>
<dbReference type="PROSITE" id="PS50404">
    <property type="entry name" value="GST_NTER"/>
    <property type="match status" value="1"/>
</dbReference>
<dbReference type="Gene3D" id="3.40.30.10">
    <property type="entry name" value="Glutaredoxin"/>
    <property type="match status" value="1"/>
</dbReference>
<comment type="catalytic activity">
    <reaction evidence="4">
        <text>RX + glutathione = an S-substituted glutathione + a halide anion + H(+)</text>
        <dbReference type="Rhea" id="RHEA:16437"/>
        <dbReference type="ChEBI" id="CHEBI:15378"/>
        <dbReference type="ChEBI" id="CHEBI:16042"/>
        <dbReference type="ChEBI" id="CHEBI:17792"/>
        <dbReference type="ChEBI" id="CHEBI:57925"/>
        <dbReference type="ChEBI" id="CHEBI:90779"/>
        <dbReference type="EC" id="2.5.1.18"/>
    </reaction>
</comment>
<evidence type="ECO:0000256" key="3">
    <source>
        <dbReference type="ARBA" id="ARBA00038317"/>
    </source>
</evidence>
<comment type="similarity">
    <text evidence="3">Belongs to the GST superfamily. Sigma family.</text>
</comment>
<keyword evidence="2" id="KW-0808">Transferase</keyword>
<dbReference type="InterPro" id="IPR036249">
    <property type="entry name" value="Thioredoxin-like_sf"/>
</dbReference>
<dbReference type="GO" id="GO:0004364">
    <property type="term" value="F:glutathione transferase activity"/>
    <property type="evidence" value="ECO:0007669"/>
    <property type="project" value="UniProtKB-EC"/>
</dbReference>
<feature type="non-terminal residue" evidence="7">
    <location>
        <position position="1"/>
    </location>
</feature>
<dbReference type="PANTHER" id="PTHR11571:SF224">
    <property type="entry name" value="HEMATOPOIETIC PROSTAGLANDIN D SYNTHASE"/>
    <property type="match status" value="1"/>
</dbReference>
<feature type="domain" description="GST N-terminal" evidence="6">
    <location>
        <begin position="8"/>
        <end position="85"/>
    </location>
</feature>
<dbReference type="SFLD" id="SFLDG01205">
    <property type="entry name" value="AMPS.1"/>
    <property type="match status" value="1"/>
</dbReference>
<dbReference type="AlphaFoldDB" id="A0AAD5QK52"/>
<dbReference type="SFLD" id="SFLDG00363">
    <property type="entry name" value="AMPS_(cytGST):_Alpha-__Mu-__Pi"/>
    <property type="match status" value="1"/>
</dbReference>
<dbReference type="InterPro" id="IPR050213">
    <property type="entry name" value="GST_superfamily"/>
</dbReference>
<gene>
    <name evidence="7" type="ORF">KIN20_007656</name>
</gene>
<proteinExistence type="inferred from homology"/>
<comment type="caution">
    <text evidence="7">The sequence shown here is derived from an EMBL/GenBank/DDBJ whole genome shotgun (WGS) entry which is preliminary data.</text>
</comment>
<sequence length="153" mass="17332">MGYRTKMVHYKLIYFDGRGLAECARQLFALGDQPYEDVRLSKEQFASLKASLPFGQVPVLEVDGKQIAQSQAINRYLGRTFGLTGRDAIEDAIIDSLSDLCIQYINEITQCFYVLNGLKKGDIDKMKKETLFPVRDKYLGFVTNFLKENAKSG</sequence>
<dbReference type="Gene3D" id="1.20.1050.10">
    <property type="match status" value="1"/>
</dbReference>
<dbReference type="Pfam" id="PF02798">
    <property type="entry name" value="GST_N"/>
    <property type="match status" value="1"/>
</dbReference>
<evidence type="ECO:0000256" key="5">
    <source>
        <dbReference type="ARBA" id="ARBA00078118"/>
    </source>
</evidence>
<evidence type="ECO:0000313" key="7">
    <source>
        <dbReference type="EMBL" id="KAJ1351580.1"/>
    </source>
</evidence>
<dbReference type="FunFam" id="3.40.30.10:FF:000035">
    <property type="entry name" value="hematopoietic prostaglandin D synthase"/>
    <property type="match status" value="1"/>
</dbReference>
<dbReference type="CDD" id="cd03039">
    <property type="entry name" value="GST_N_Sigma_like"/>
    <property type="match status" value="1"/>
</dbReference>
<dbReference type="SUPFAM" id="SSF52833">
    <property type="entry name" value="Thioredoxin-like"/>
    <property type="match status" value="1"/>
</dbReference>
<dbReference type="EC" id="2.5.1.18" evidence="1"/>
<evidence type="ECO:0000256" key="1">
    <source>
        <dbReference type="ARBA" id="ARBA00012452"/>
    </source>
</evidence>
<protein>
    <recommendedName>
        <fullName evidence="1">glutathione transferase</fullName>
        <ecNumber evidence="1">2.5.1.18</ecNumber>
    </recommendedName>
    <alternativeName>
        <fullName evidence="5">GST class-sigma</fullName>
    </alternativeName>
</protein>
<dbReference type="SFLD" id="SFLDS00019">
    <property type="entry name" value="Glutathione_Transferase_(cytos"/>
    <property type="match status" value="1"/>
</dbReference>
<dbReference type="InterPro" id="IPR004045">
    <property type="entry name" value="Glutathione_S-Trfase_N"/>
</dbReference>
<dbReference type="GO" id="GO:0006749">
    <property type="term" value="P:glutathione metabolic process"/>
    <property type="evidence" value="ECO:0007669"/>
    <property type="project" value="TreeGrafter"/>
</dbReference>
<dbReference type="InterPro" id="IPR040079">
    <property type="entry name" value="Glutathione_S-Trfase"/>
</dbReference>
<dbReference type="EMBL" id="JAHQIW010001126">
    <property type="protein sequence ID" value="KAJ1351580.1"/>
    <property type="molecule type" value="Genomic_DNA"/>
</dbReference>
<dbReference type="InterPro" id="IPR036282">
    <property type="entry name" value="Glutathione-S-Trfase_C_sf"/>
</dbReference>
<evidence type="ECO:0000313" key="8">
    <source>
        <dbReference type="Proteomes" id="UP001196413"/>
    </source>
</evidence>
<dbReference type="PANTHER" id="PTHR11571">
    <property type="entry name" value="GLUTATHIONE S-TRANSFERASE"/>
    <property type="match status" value="1"/>
</dbReference>
<dbReference type="SUPFAM" id="SSF47616">
    <property type="entry name" value="GST C-terminal domain-like"/>
    <property type="match status" value="1"/>
</dbReference>
<evidence type="ECO:0000259" key="6">
    <source>
        <dbReference type="PROSITE" id="PS50404"/>
    </source>
</evidence>
<keyword evidence="8" id="KW-1185">Reference proteome</keyword>
<evidence type="ECO:0000256" key="4">
    <source>
        <dbReference type="ARBA" id="ARBA00047960"/>
    </source>
</evidence>
<reference evidence="7" key="1">
    <citation type="submission" date="2021-06" db="EMBL/GenBank/DDBJ databases">
        <title>Parelaphostrongylus tenuis whole genome reference sequence.</title>
        <authorList>
            <person name="Garwood T.J."/>
            <person name="Larsen P.A."/>
            <person name="Fountain-Jones N.M."/>
            <person name="Garbe J.R."/>
            <person name="Macchietto M.G."/>
            <person name="Kania S.A."/>
            <person name="Gerhold R.W."/>
            <person name="Richards J.E."/>
            <person name="Wolf T.M."/>
        </authorList>
    </citation>
    <scope>NUCLEOTIDE SEQUENCE</scope>
    <source>
        <strain evidence="7">MNPRO001-30</strain>
        <tissue evidence="7">Meninges</tissue>
    </source>
</reference>
<name>A0AAD5QK52_PARTN</name>